<sequence>MYAEAVRWLSSQRRAGRERGAGRLAAAWARMGGALPGTRFVHVVGTNGKGSVAAYLEQGFLAAGVRTGAFTSPHLVDPRERVRVDGAPVSPKVLVRFVARARALDLEDPPAFFEWMLAFALERFAAEGVAWAALEAGVGGASDATAFAAEGVALTVLTNVGEDHLASFGSLEALARDKAGAVLPGLPVVTAARGRARAILREVARDRGAPLFVYDPGNPLFALPVPPALGGAFQRVNAALAAAALRLLGFEEGAVQSALERARLPGRFDRRIFRGRPVLLDGAHNPPAARALAAELPGRYRLVFGAQPHKAADAMLELLAARADGVVLTWPLPAARGGHPYEPDPLAALARAAETAGPGEPVVVTGSLYLVGRLLGSGLLE</sequence>
<dbReference type="GO" id="GO:0005737">
    <property type="term" value="C:cytoplasm"/>
    <property type="evidence" value="ECO:0007669"/>
    <property type="project" value="TreeGrafter"/>
</dbReference>
<proteinExistence type="inferred from homology"/>
<dbReference type="GO" id="GO:0005524">
    <property type="term" value="F:ATP binding"/>
    <property type="evidence" value="ECO:0007669"/>
    <property type="project" value="UniProtKB-KW"/>
</dbReference>
<dbReference type="Gene3D" id="3.40.1190.10">
    <property type="entry name" value="Mur-like, catalytic domain"/>
    <property type="match status" value="1"/>
</dbReference>
<feature type="domain" description="Mur ligase C-terminal" evidence="10">
    <location>
        <begin position="266"/>
        <end position="367"/>
    </location>
</feature>
<dbReference type="Proteomes" id="UP000321827">
    <property type="component" value="Unassembled WGS sequence"/>
</dbReference>
<accession>A0A511RJ64</accession>
<dbReference type="InterPro" id="IPR036565">
    <property type="entry name" value="Mur-like_cat_sf"/>
</dbReference>
<dbReference type="InterPro" id="IPR001645">
    <property type="entry name" value="Folylpolyglutamate_synth"/>
</dbReference>
<evidence type="ECO:0000256" key="7">
    <source>
        <dbReference type="ARBA" id="ARBA00022842"/>
    </source>
</evidence>
<dbReference type="RefSeq" id="WP_246104104.1">
    <property type="nucleotide sequence ID" value="NZ_BJXN01000006.1"/>
</dbReference>
<dbReference type="GO" id="GO:0046872">
    <property type="term" value="F:metal ion binding"/>
    <property type="evidence" value="ECO:0007669"/>
    <property type="project" value="UniProtKB-KW"/>
</dbReference>
<name>A0A511RJ64_9DEIN</name>
<evidence type="ECO:0000313" key="11">
    <source>
        <dbReference type="EMBL" id="GEM89690.1"/>
    </source>
</evidence>
<evidence type="ECO:0000256" key="5">
    <source>
        <dbReference type="ARBA" id="ARBA00022741"/>
    </source>
</evidence>
<dbReference type="SUPFAM" id="SSF53623">
    <property type="entry name" value="MurD-like peptide ligases, catalytic domain"/>
    <property type="match status" value="1"/>
</dbReference>
<evidence type="ECO:0000259" key="10">
    <source>
        <dbReference type="Pfam" id="PF02875"/>
    </source>
</evidence>
<keyword evidence="7" id="KW-0460">Magnesium</keyword>
<dbReference type="PANTHER" id="PTHR11136:SF0">
    <property type="entry name" value="DIHYDROFOLATE SYNTHETASE-RELATED"/>
    <property type="match status" value="1"/>
</dbReference>
<keyword evidence="3" id="KW-0436">Ligase</keyword>
<dbReference type="GO" id="GO:0004326">
    <property type="term" value="F:tetrahydrofolylpolyglutamate synthase activity"/>
    <property type="evidence" value="ECO:0007669"/>
    <property type="project" value="UniProtKB-EC"/>
</dbReference>
<comment type="catalytic activity">
    <reaction evidence="9">
        <text>(6S)-5,6,7,8-tetrahydrofolyl-(gamma-L-Glu)(n) + L-glutamate + ATP = (6S)-5,6,7,8-tetrahydrofolyl-(gamma-L-Glu)(n+1) + ADP + phosphate + H(+)</text>
        <dbReference type="Rhea" id="RHEA:10580"/>
        <dbReference type="Rhea" id="RHEA-COMP:14738"/>
        <dbReference type="Rhea" id="RHEA-COMP:14740"/>
        <dbReference type="ChEBI" id="CHEBI:15378"/>
        <dbReference type="ChEBI" id="CHEBI:29985"/>
        <dbReference type="ChEBI" id="CHEBI:30616"/>
        <dbReference type="ChEBI" id="CHEBI:43474"/>
        <dbReference type="ChEBI" id="CHEBI:141005"/>
        <dbReference type="ChEBI" id="CHEBI:456216"/>
        <dbReference type="EC" id="6.3.2.17"/>
    </reaction>
</comment>
<dbReference type="PANTHER" id="PTHR11136">
    <property type="entry name" value="FOLYLPOLYGLUTAMATE SYNTHASE-RELATED"/>
    <property type="match status" value="1"/>
</dbReference>
<evidence type="ECO:0000256" key="3">
    <source>
        <dbReference type="ARBA" id="ARBA00022598"/>
    </source>
</evidence>
<organism evidence="11 12">
    <name type="scientific">Oceanithermus desulfurans NBRC 100063</name>
    <dbReference type="NCBI Taxonomy" id="1227550"/>
    <lineage>
        <taxon>Bacteria</taxon>
        <taxon>Thermotogati</taxon>
        <taxon>Deinococcota</taxon>
        <taxon>Deinococci</taxon>
        <taxon>Thermales</taxon>
        <taxon>Thermaceae</taxon>
        <taxon>Oceanithermus</taxon>
    </lineage>
</organism>
<keyword evidence="4" id="KW-0479">Metal-binding</keyword>
<dbReference type="EMBL" id="BJXN01000006">
    <property type="protein sequence ID" value="GEM89690.1"/>
    <property type="molecule type" value="Genomic_DNA"/>
</dbReference>
<dbReference type="NCBIfam" id="TIGR01499">
    <property type="entry name" value="folC"/>
    <property type="match status" value="1"/>
</dbReference>
<evidence type="ECO:0000256" key="9">
    <source>
        <dbReference type="ARBA" id="ARBA00047493"/>
    </source>
</evidence>
<evidence type="ECO:0000256" key="6">
    <source>
        <dbReference type="ARBA" id="ARBA00022840"/>
    </source>
</evidence>
<evidence type="ECO:0000256" key="4">
    <source>
        <dbReference type="ARBA" id="ARBA00022723"/>
    </source>
</evidence>
<dbReference type="Pfam" id="PF02875">
    <property type="entry name" value="Mur_ligase_C"/>
    <property type="match status" value="1"/>
</dbReference>
<keyword evidence="6" id="KW-0067">ATP-binding</keyword>
<evidence type="ECO:0000256" key="8">
    <source>
        <dbReference type="ARBA" id="ARBA00030592"/>
    </source>
</evidence>
<evidence type="ECO:0000256" key="2">
    <source>
        <dbReference type="ARBA" id="ARBA00013025"/>
    </source>
</evidence>
<dbReference type="EC" id="6.3.2.17" evidence="2"/>
<dbReference type="InterPro" id="IPR004101">
    <property type="entry name" value="Mur_ligase_C"/>
</dbReference>
<dbReference type="AlphaFoldDB" id="A0A511RJ64"/>
<gene>
    <name evidence="11" type="ORF">ODE01S_11240</name>
</gene>
<comment type="caution">
    <text evidence="11">The sequence shown here is derived from an EMBL/GenBank/DDBJ whole genome shotgun (WGS) entry which is preliminary data.</text>
</comment>
<dbReference type="SUPFAM" id="SSF53244">
    <property type="entry name" value="MurD-like peptide ligases, peptide-binding domain"/>
    <property type="match status" value="1"/>
</dbReference>
<dbReference type="InterPro" id="IPR036615">
    <property type="entry name" value="Mur_ligase_C_dom_sf"/>
</dbReference>
<reference evidence="11 12" key="1">
    <citation type="submission" date="2019-07" db="EMBL/GenBank/DDBJ databases">
        <title>Whole genome shotgun sequence of Oceanithermus desulfurans NBRC 100063.</title>
        <authorList>
            <person name="Hosoyama A."/>
            <person name="Uohara A."/>
            <person name="Ohji S."/>
            <person name="Ichikawa N."/>
        </authorList>
    </citation>
    <scope>NUCLEOTIDE SEQUENCE [LARGE SCALE GENOMIC DNA]</scope>
    <source>
        <strain evidence="11 12">NBRC 100063</strain>
    </source>
</reference>
<dbReference type="GO" id="GO:0008841">
    <property type="term" value="F:dihydrofolate synthase activity"/>
    <property type="evidence" value="ECO:0007669"/>
    <property type="project" value="TreeGrafter"/>
</dbReference>
<keyword evidence="5" id="KW-0547">Nucleotide-binding</keyword>
<dbReference type="Gene3D" id="3.90.190.20">
    <property type="entry name" value="Mur ligase, C-terminal domain"/>
    <property type="match status" value="1"/>
</dbReference>
<protein>
    <recommendedName>
        <fullName evidence="2">tetrahydrofolate synthase</fullName>
        <ecNumber evidence="2">6.3.2.17</ecNumber>
    </recommendedName>
    <alternativeName>
        <fullName evidence="8">Tetrahydrofolylpolyglutamate synthase</fullName>
    </alternativeName>
</protein>
<comment type="similarity">
    <text evidence="1">Belongs to the folylpolyglutamate synthase family.</text>
</comment>
<evidence type="ECO:0000256" key="1">
    <source>
        <dbReference type="ARBA" id="ARBA00008276"/>
    </source>
</evidence>
<evidence type="ECO:0000313" key="12">
    <source>
        <dbReference type="Proteomes" id="UP000321827"/>
    </source>
</evidence>